<accession>A0A0N0PF90</accession>
<protein>
    <submittedName>
        <fullName evidence="2">Uncharacterized protein</fullName>
    </submittedName>
</protein>
<evidence type="ECO:0000313" key="2">
    <source>
        <dbReference type="EMBL" id="KPJ20592.1"/>
    </source>
</evidence>
<comment type="caution">
    <text evidence="2">The sequence shown here is derived from an EMBL/GenBank/DDBJ whole genome shotgun (WGS) entry which is preliminary data.</text>
</comment>
<proteinExistence type="predicted"/>
<evidence type="ECO:0000256" key="1">
    <source>
        <dbReference type="SAM" id="MobiDB-lite"/>
    </source>
</evidence>
<dbReference type="Proteomes" id="UP000053268">
    <property type="component" value="Unassembled WGS sequence"/>
</dbReference>
<dbReference type="STRING" id="66420.A0A0N0PF90"/>
<organism evidence="2 3">
    <name type="scientific">Papilio xuthus</name>
    <name type="common">Asian swallowtail butterfly</name>
    <dbReference type="NCBI Taxonomy" id="66420"/>
    <lineage>
        <taxon>Eukaryota</taxon>
        <taxon>Metazoa</taxon>
        <taxon>Ecdysozoa</taxon>
        <taxon>Arthropoda</taxon>
        <taxon>Hexapoda</taxon>
        <taxon>Insecta</taxon>
        <taxon>Pterygota</taxon>
        <taxon>Neoptera</taxon>
        <taxon>Endopterygota</taxon>
        <taxon>Lepidoptera</taxon>
        <taxon>Glossata</taxon>
        <taxon>Ditrysia</taxon>
        <taxon>Papilionoidea</taxon>
        <taxon>Papilionidae</taxon>
        <taxon>Papilioninae</taxon>
        <taxon>Papilio</taxon>
    </lineage>
</organism>
<sequence length="102" mass="11948">MEKENESMEQSPGEIMDDQKDNDASRSTSPLFGTKSEGRKRNVDDRRQNAMAALRAQRDAKATRTEHKQRKRMEQEKDKDDDDVSITTYIFNLEKKNINFNH</sequence>
<keyword evidence="3" id="KW-1185">Reference proteome</keyword>
<name>A0A0N0PF90_PAPXU</name>
<reference evidence="2 3" key="1">
    <citation type="journal article" date="2015" name="Nat. Commun.">
        <title>Outbred genome sequencing and CRISPR/Cas9 gene editing in butterflies.</title>
        <authorList>
            <person name="Li X."/>
            <person name="Fan D."/>
            <person name="Zhang W."/>
            <person name="Liu G."/>
            <person name="Zhang L."/>
            <person name="Zhao L."/>
            <person name="Fang X."/>
            <person name="Chen L."/>
            <person name="Dong Y."/>
            <person name="Chen Y."/>
            <person name="Ding Y."/>
            <person name="Zhao R."/>
            <person name="Feng M."/>
            <person name="Zhu Y."/>
            <person name="Feng Y."/>
            <person name="Jiang X."/>
            <person name="Zhu D."/>
            <person name="Xiang H."/>
            <person name="Feng X."/>
            <person name="Li S."/>
            <person name="Wang J."/>
            <person name="Zhang G."/>
            <person name="Kronforst M.R."/>
            <person name="Wang W."/>
        </authorList>
    </citation>
    <scope>NUCLEOTIDE SEQUENCE [LARGE SCALE GENOMIC DNA]</scope>
    <source>
        <strain evidence="2">Ya'a_city_454_Px</strain>
        <tissue evidence="2">Whole body</tissue>
    </source>
</reference>
<dbReference type="EMBL" id="LADI01004409">
    <property type="protein sequence ID" value="KPJ20592.1"/>
    <property type="molecule type" value="Genomic_DNA"/>
</dbReference>
<gene>
    <name evidence="2" type="ORF">RR46_00052</name>
</gene>
<evidence type="ECO:0000313" key="3">
    <source>
        <dbReference type="Proteomes" id="UP000053268"/>
    </source>
</evidence>
<feature type="compositionally biased region" description="Basic and acidic residues" evidence="1">
    <location>
        <begin position="56"/>
        <end position="78"/>
    </location>
</feature>
<feature type="compositionally biased region" description="Basic and acidic residues" evidence="1">
    <location>
        <begin position="36"/>
        <end position="48"/>
    </location>
</feature>
<feature type="region of interest" description="Disordered" evidence="1">
    <location>
        <begin position="1"/>
        <end position="85"/>
    </location>
</feature>
<dbReference type="AlphaFoldDB" id="A0A0N0PF90"/>